<accession>A0A9K3KBC9</accession>
<sequence>MGAFSCGIWGDLAVRVVSKSKRVTPAAAVLGDGDVAYEMEDDALTVSVPRSEEIVNGDCIDDDCNPIDYSVEEEEYKAEICSKQEEIVAASDSTITKSCLKCRRVCRGMCVICGCHRKEPRHGWEDGQFTQRRLCDAMLDELVKLSEPEIEESNGRNERLTKIEVERIRKKEKEKTTQPSVEQEMSETIKSVLLSLDGSKRRNLDVDTQSDFSVHSFLLRSRDFRSKLHESLLPLHNLRLGALTKKPGTEPEKTLNQKRKGEWLYEYCSEIFSIKEEGSDDDQQEFPVADSYDTYSEIEIGVEDGLTVNTLVEGSSPRVSTRRSGKEAKAAVDAFSDFGSVMVNGRRRSARHQPPLGSVFVDGKRRSARNM</sequence>
<dbReference type="Proteomes" id="UP000693970">
    <property type="component" value="Unassembled WGS sequence"/>
</dbReference>
<dbReference type="EMBL" id="JAGRRH010000011">
    <property type="protein sequence ID" value="KAG7362595.1"/>
    <property type="molecule type" value="Genomic_DNA"/>
</dbReference>
<evidence type="ECO:0000313" key="2">
    <source>
        <dbReference type="EMBL" id="KAG7339798.1"/>
    </source>
</evidence>
<organism evidence="2 4">
    <name type="scientific">Nitzschia inconspicua</name>
    <dbReference type="NCBI Taxonomy" id="303405"/>
    <lineage>
        <taxon>Eukaryota</taxon>
        <taxon>Sar</taxon>
        <taxon>Stramenopiles</taxon>
        <taxon>Ochrophyta</taxon>
        <taxon>Bacillariophyta</taxon>
        <taxon>Bacillariophyceae</taxon>
        <taxon>Bacillariophycidae</taxon>
        <taxon>Bacillariales</taxon>
        <taxon>Bacillariaceae</taxon>
        <taxon>Nitzschia</taxon>
    </lineage>
</organism>
<gene>
    <name evidence="3" type="ORF">IV203_025479</name>
    <name evidence="2" type="ORF">IV203_028259</name>
</gene>
<evidence type="ECO:0000256" key="1">
    <source>
        <dbReference type="SAM" id="MobiDB-lite"/>
    </source>
</evidence>
<dbReference type="EMBL" id="JAGRRH010000030">
    <property type="protein sequence ID" value="KAG7339798.1"/>
    <property type="molecule type" value="Genomic_DNA"/>
</dbReference>
<dbReference type="AlphaFoldDB" id="A0A9K3KBC9"/>
<reference evidence="2" key="1">
    <citation type="journal article" date="2021" name="Sci. Rep.">
        <title>Diploid genomic architecture of Nitzschia inconspicua, an elite biomass production diatom.</title>
        <authorList>
            <person name="Oliver A."/>
            <person name="Podell S."/>
            <person name="Pinowska A."/>
            <person name="Traller J.C."/>
            <person name="Smith S.R."/>
            <person name="McClure R."/>
            <person name="Beliaev A."/>
            <person name="Bohutskyi P."/>
            <person name="Hill E.A."/>
            <person name="Rabines A."/>
            <person name="Zheng H."/>
            <person name="Allen L.Z."/>
            <person name="Kuo A."/>
            <person name="Grigoriev I.V."/>
            <person name="Allen A.E."/>
            <person name="Hazlebeck D."/>
            <person name="Allen E.E."/>
        </authorList>
    </citation>
    <scope>NUCLEOTIDE SEQUENCE</scope>
    <source>
        <strain evidence="2">Hildebrandi</strain>
    </source>
</reference>
<name>A0A9K3KBC9_9STRA</name>
<proteinExistence type="predicted"/>
<keyword evidence="4" id="KW-1185">Reference proteome</keyword>
<evidence type="ECO:0000313" key="3">
    <source>
        <dbReference type="EMBL" id="KAG7362595.1"/>
    </source>
</evidence>
<protein>
    <submittedName>
        <fullName evidence="2">Uncharacterized protein</fullName>
    </submittedName>
</protein>
<reference evidence="2" key="2">
    <citation type="submission" date="2021-04" db="EMBL/GenBank/DDBJ databases">
        <authorList>
            <person name="Podell S."/>
        </authorList>
    </citation>
    <scope>NUCLEOTIDE SEQUENCE</scope>
    <source>
        <strain evidence="2">Hildebrandi</strain>
    </source>
</reference>
<feature type="region of interest" description="Disordered" evidence="1">
    <location>
        <begin position="345"/>
        <end position="371"/>
    </location>
</feature>
<evidence type="ECO:0000313" key="4">
    <source>
        <dbReference type="Proteomes" id="UP000693970"/>
    </source>
</evidence>
<comment type="caution">
    <text evidence="2">The sequence shown here is derived from an EMBL/GenBank/DDBJ whole genome shotgun (WGS) entry which is preliminary data.</text>
</comment>